<evidence type="ECO:0000313" key="2">
    <source>
        <dbReference type="Proteomes" id="UP000677436"/>
    </source>
</evidence>
<dbReference type="EMBL" id="AP024601">
    <property type="protein sequence ID" value="BCU83058.1"/>
    <property type="molecule type" value="Genomic_DNA"/>
</dbReference>
<accession>A0A8D5ZQ76</accession>
<protein>
    <submittedName>
        <fullName evidence="1">Uncharacterized protein</fullName>
    </submittedName>
</protein>
<evidence type="ECO:0000313" key="1">
    <source>
        <dbReference type="EMBL" id="BCU83058.1"/>
    </source>
</evidence>
<reference evidence="1" key="1">
    <citation type="journal article" date="2013" name="Int. J. Syst. Evol. Microbiol.">
        <title>Polycladomyces abyssicola gen. nov., sp. nov., a thermophilic filamentous bacterium isolated from hemipelagic sediment.</title>
        <authorList>
            <person name="Tsubouchi T."/>
            <person name="Shimane Y."/>
            <person name="Mori K."/>
            <person name="Usui K."/>
            <person name="Hiraki T."/>
            <person name="Tame A."/>
            <person name="Uematsu K."/>
            <person name="Maruyama T."/>
            <person name="Hatada Y."/>
        </authorList>
    </citation>
    <scope>NUCLEOTIDE SEQUENCE</scope>
    <source>
        <strain evidence="1">JIR-001</strain>
    </source>
</reference>
<reference evidence="1" key="2">
    <citation type="journal article" date="2021" name="Microbiol. Resour. Announc.">
        <title>Complete Genome Sequence of Polycladomyces abyssicola JIR-001T, Isolated from Hemipelagic Sediment in Deep Seawater.</title>
        <authorList>
            <person name="Tsubouchi T."/>
            <person name="Kaneko Y."/>
        </authorList>
    </citation>
    <scope>NUCLEOTIDE SEQUENCE</scope>
    <source>
        <strain evidence="1">JIR-001</strain>
    </source>
</reference>
<sequence>MDLFTFLFLAGLTYLGYIETCFDNSHIIRKEWGHVLSPFRETDGWAVRDNLEFVSVFVPHRLYVANGSLCFTIAGDGASRAG</sequence>
<gene>
    <name evidence="1" type="ORF">JIR001_28410</name>
</gene>
<organism evidence="1 2">
    <name type="scientific">Polycladomyces abyssicola</name>
    <dbReference type="NCBI Taxonomy" id="1125966"/>
    <lineage>
        <taxon>Bacteria</taxon>
        <taxon>Bacillati</taxon>
        <taxon>Bacillota</taxon>
        <taxon>Bacilli</taxon>
        <taxon>Bacillales</taxon>
        <taxon>Thermoactinomycetaceae</taxon>
        <taxon>Polycladomyces</taxon>
    </lineage>
</organism>
<proteinExistence type="predicted"/>
<dbReference type="KEGG" id="pabs:JIR001_28410"/>
<dbReference type="Proteomes" id="UP000677436">
    <property type="component" value="Chromosome"/>
</dbReference>
<keyword evidence="2" id="KW-1185">Reference proteome</keyword>
<dbReference type="AlphaFoldDB" id="A0A8D5ZQ76"/>
<name>A0A8D5ZQ76_9BACL</name>